<dbReference type="GO" id="GO:0015679">
    <property type="term" value="P:plasma membrane copper ion transport"/>
    <property type="evidence" value="ECO:0007669"/>
    <property type="project" value="TreeGrafter"/>
</dbReference>
<feature type="chain" id="PRO_5041446650" evidence="2">
    <location>
        <begin position="32"/>
        <end position="313"/>
    </location>
</feature>
<proteinExistence type="predicted"/>
<dbReference type="InterPro" id="IPR058649">
    <property type="entry name" value="CzcB_C"/>
</dbReference>
<evidence type="ECO:0000313" key="6">
    <source>
        <dbReference type="Proteomes" id="UP001165413"/>
    </source>
</evidence>
<name>A0AA42BM80_9ALTE</name>
<keyword evidence="6" id="KW-1185">Reference proteome</keyword>
<evidence type="ECO:0000256" key="1">
    <source>
        <dbReference type="ARBA" id="ARBA00022448"/>
    </source>
</evidence>
<comment type="caution">
    <text evidence="5">The sequence shown here is derived from an EMBL/GenBank/DDBJ whole genome shotgun (WGS) entry which is preliminary data.</text>
</comment>
<evidence type="ECO:0000313" key="5">
    <source>
        <dbReference type="EMBL" id="MCP3429535.1"/>
    </source>
</evidence>
<dbReference type="CDD" id="cd06850">
    <property type="entry name" value="biotinyl_domain"/>
    <property type="match status" value="1"/>
</dbReference>
<dbReference type="Gene3D" id="2.40.50.100">
    <property type="match status" value="1"/>
</dbReference>
<evidence type="ECO:0000259" key="4">
    <source>
        <dbReference type="Pfam" id="PF25975"/>
    </source>
</evidence>
<organism evidence="5 6">
    <name type="scientific">Opacimonas viscosa</name>
    <dbReference type="NCBI Taxonomy" id="2961944"/>
    <lineage>
        <taxon>Bacteria</taxon>
        <taxon>Pseudomonadati</taxon>
        <taxon>Pseudomonadota</taxon>
        <taxon>Gammaproteobacteria</taxon>
        <taxon>Alteromonadales</taxon>
        <taxon>Alteromonadaceae</taxon>
        <taxon>Opacimonas</taxon>
    </lineage>
</organism>
<feature type="domain" description="CzcB-like C-terminal circularly permuted SH3-like" evidence="4">
    <location>
        <begin position="242"/>
        <end position="301"/>
    </location>
</feature>
<sequence>MKRSTLTITILSSCRVALLASALLISFSVISGEGDHDDEKKDEHRNEFVTMTQEMAAQVGVTTQAVSAGTLNITKTVYGNVVTDPASLSHIRARFDGVVTRVNANLGDKVKKGAALAVVESNESLKSYSLTAPFAGTVIARHANEGELSNGQVLFSLANYDSVWAQLKVFPNQLRAVAEQQAVQLTLADSTFDTVISHILPSPDEQPYVLAYANIDNTSGHWPVGAAVLGNITIDTLDVAMMLPKAAIQEYEGNNVVFVKKGDEYHPEPVSLGKQDADNIEVLSGIAVSDVVVVNNSFLFKADLEKSEAGHDH</sequence>
<dbReference type="Pfam" id="PF25975">
    <property type="entry name" value="CzcB_C"/>
    <property type="match status" value="1"/>
</dbReference>
<evidence type="ECO:0000256" key="2">
    <source>
        <dbReference type="SAM" id="SignalP"/>
    </source>
</evidence>
<dbReference type="InterPro" id="IPR011053">
    <property type="entry name" value="Single_hybrid_motif"/>
</dbReference>
<dbReference type="EMBL" id="JANATA010000023">
    <property type="protein sequence ID" value="MCP3429535.1"/>
    <property type="molecule type" value="Genomic_DNA"/>
</dbReference>
<dbReference type="PANTHER" id="PTHR30097">
    <property type="entry name" value="CATION EFFLUX SYSTEM PROTEIN CUSB"/>
    <property type="match status" value="1"/>
</dbReference>
<dbReference type="SUPFAM" id="SSF51230">
    <property type="entry name" value="Single hybrid motif"/>
    <property type="match status" value="1"/>
</dbReference>
<dbReference type="GO" id="GO:0060003">
    <property type="term" value="P:copper ion export"/>
    <property type="evidence" value="ECO:0007669"/>
    <property type="project" value="TreeGrafter"/>
</dbReference>
<dbReference type="AlphaFoldDB" id="A0AA42BM80"/>
<dbReference type="GO" id="GO:0030313">
    <property type="term" value="C:cell envelope"/>
    <property type="evidence" value="ECO:0007669"/>
    <property type="project" value="TreeGrafter"/>
</dbReference>
<evidence type="ECO:0000259" key="3">
    <source>
        <dbReference type="Pfam" id="PF25973"/>
    </source>
</evidence>
<dbReference type="Pfam" id="PF25973">
    <property type="entry name" value="BSH_CzcB"/>
    <property type="match status" value="1"/>
</dbReference>
<dbReference type="RefSeq" id="WP_254101998.1">
    <property type="nucleotide sequence ID" value="NZ_JANATA010000023.1"/>
</dbReference>
<dbReference type="InterPro" id="IPR051909">
    <property type="entry name" value="MFP_Cation_Efflux"/>
</dbReference>
<reference evidence="5" key="1">
    <citation type="submission" date="2022-07" db="EMBL/GenBank/DDBJ databases">
        <title>Characterization of the Novel Bacterium Alteromonas immobilis LMIT006 and Alteromonas gregis LMIT007.</title>
        <authorList>
            <person name="Lin X."/>
        </authorList>
    </citation>
    <scope>NUCLEOTIDE SEQUENCE</scope>
    <source>
        <strain evidence="5">LMIT007</strain>
    </source>
</reference>
<protein>
    <submittedName>
        <fullName evidence="5">Efflux RND transporter periplasmic adaptor subunit</fullName>
    </submittedName>
</protein>
<keyword evidence="2" id="KW-0732">Signal</keyword>
<dbReference type="PANTHER" id="PTHR30097:SF4">
    <property type="entry name" value="SLR6042 PROTEIN"/>
    <property type="match status" value="1"/>
</dbReference>
<feature type="signal peptide" evidence="2">
    <location>
        <begin position="1"/>
        <end position="31"/>
    </location>
</feature>
<keyword evidence="1" id="KW-0813">Transport</keyword>
<accession>A0AA42BM80</accession>
<feature type="domain" description="CzcB-like barrel-sandwich hybrid" evidence="3">
    <location>
        <begin position="89"/>
        <end position="158"/>
    </location>
</feature>
<dbReference type="Gene3D" id="2.40.420.20">
    <property type="match status" value="1"/>
</dbReference>
<dbReference type="Proteomes" id="UP001165413">
    <property type="component" value="Unassembled WGS sequence"/>
</dbReference>
<dbReference type="InterPro" id="IPR058647">
    <property type="entry name" value="BSH_CzcB-like"/>
</dbReference>
<gene>
    <name evidence="5" type="ORF">NLF92_11310</name>
</gene>